<accession>A0A120FPT4</accession>
<comment type="caution">
    <text evidence="1">The sequence shown here is derived from an EMBL/GenBank/DDBJ whole genome shotgun (WGS) entry which is preliminary data.</text>
</comment>
<proteinExistence type="predicted"/>
<dbReference type="OrthoDB" id="8246296at2"/>
<evidence type="ECO:0000313" key="1">
    <source>
        <dbReference type="EMBL" id="KWV57467.1"/>
    </source>
</evidence>
<gene>
    <name evidence="1" type="ORF">AS156_38930</name>
</gene>
<dbReference type="Pfam" id="PF11162">
    <property type="entry name" value="DUF2946"/>
    <property type="match status" value="1"/>
</dbReference>
<keyword evidence="2" id="KW-1185">Reference proteome</keyword>
<dbReference type="AlphaFoldDB" id="A0A120FPT4"/>
<evidence type="ECO:0000313" key="2">
    <source>
        <dbReference type="Proteomes" id="UP000057737"/>
    </source>
</evidence>
<dbReference type="InterPro" id="IPR021333">
    <property type="entry name" value="DUF2946"/>
</dbReference>
<dbReference type="Proteomes" id="UP000057737">
    <property type="component" value="Unassembled WGS sequence"/>
</dbReference>
<organism evidence="1 2">
    <name type="scientific">Bradyrhizobium macuxiense</name>
    <dbReference type="NCBI Taxonomy" id="1755647"/>
    <lineage>
        <taxon>Bacteria</taxon>
        <taxon>Pseudomonadati</taxon>
        <taxon>Pseudomonadota</taxon>
        <taxon>Alphaproteobacteria</taxon>
        <taxon>Hyphomicrobiales</taxon>
        <taxon>Nitrobacteraceae</taxon>
        <taxon>Bradyrhizobium</taxon>
    </lineage>
</organism>
<sequence length="124" mass="12626">MRRRLKNFLPIVLVALLVQIFAPIGACWAASLAASDPLAAAGICHVDPSSGAGQGDQTGQHAHDGCCAVCSVLQTGAPIDAPDAAAAVAVERVASQVAWHDLASELVRSRTGSHAQARAPPVLS</sequence>
<dbReference type="EMBL" id="LNCU01000042">
    <property type="protein sequence ID" value="KWV57467.1"/>
    <property type="molecule type" value="Genomic_DNA"/>
</dbReference>
<protein>
    <recommendedName>
        <fullName evidence="3">DUF2946 family protein</fullName>
    </recommendedName>
</protein>
<evidence type="ECO:0008006" key="3">
    <source>
        <dbReference type="Google" id="ProtNLM"/>
    </source>
</evidence>
<name>A0A120FPT4_9BRAD</name>
<reference evidence="1 2" key="1">
    <citation type="submission" date="2015-11" db="EMBL/GenBank/DDBJ databases">
        <title>Draft Genome Sequence of the Strain BR 10303 (Bradyrhizobium sp.) isolated from nodules of Centrolobium paraense.</title>
        <authorList>
            <person name="Zelli J.E."/>
            <person name="Simoes-Araujo J.L."/>
            <person name="Barauna A.C."/>
            <person name="Silva K."/>
        </authorList>
    </citation>
    <scope>NUCLEOTIDE SEQUENCE [LARGE SCALE GENOMIC DNA]</scope>
    <source>
        <strain evidence="1 2">BR 10303</strain>
    </source>
</reference>